<dbReference type="KEGG" id="schv:BRCON_2379"/>
<protein>
    <recommendedName>
        <fullName evidence="3">N-acetyltransferase domain-containing protein</fullName>
    </recommendedName>
</protein>
<dbReference type="EMBL" id="CP030759">
    <property type="protein sequence ID" value="AXA37149.1"/>
    <property type="molecule type" value="Genomic_DNA"/>
</dbReference>
<organism evidence="1 2">
    <name type="scientific">Sumerlaea chitinivorans</name>
    <dbReference type="NCBI Taxonomy" id="2250252"/>
    <lineage>
        <taxon>Bacteria</taxon>
        <taxon>Candidatus Sumerlaeota</taxon>
        <taxon>Candidatus Sumerlaeia</taxon>
        <taxon>Candidatus Sumerlaeales</taxon>
        <taxon>Candidatus Sumerlaeaceae</taxon>
        <taxon>Candidatus Sumerlaea</taxon>
    </lineage>
</organism>
<proteinExistence type="predicted"/>
<dbReference type="Proteomes" id="UP000262583">
    <property type="component" value="Chromosome"/>
</dbReference>
<evidence type="ECO:0000313" key="1">
    <source>
        <dbReference type="EMBL" id="AXA37149.1"/>
    </source>
</evidence>
<evidence type="ECO:0000313" key="2">
    <source>
        <dbReference type="Proteomes" id="UP000262583"/>
    </source>
</evidence>
<reference evidence="1 2" key="1">
    <citation type="submission" date="2018-05" db="EMBL/GenBank/DDBJ databases">
        <title>A metagenomic window into the 2 km-deep terrestrial subsurface aquifer revealed taxonomically and functionally diverse microbial community comprising novel uncultured bacterial lineages.</title>
        <authorList>
            <person name="Kadnikov V.V."/>
            <person name="Mardanov A.V."/>
            <person name="Beletsky A.V."/>
            <person name="Banks D."/>
            <person name="Pimenov N.V."/>
            <person name="Frank Y.A."/>
            <person name="Karnachuk O.V."/>
            <person name="Ravin N.V."/>
        </authorList>
    </citation>
    <scope>NUCLEOTIDE SEQUENCE [LARGE SCALE GENOMIC DNA]</scope>
    <source>
        <strain evidence="1">BY</strain>
    </source>
</reference>
<evidence type="ECO:0008006" key="3">
    <source>
        <dbReference type="Google" id="ProtNLM"/>
    </source>
</evidence>
<sequence>MMDHLEAMLRPPRMEMPPYPAKYIVLANGEIMVVRQASLDEVDVLLEAVDPLRKLDRDFYDIVAARLYAELLGWKRHRVRNEYCLVGVVNGVLAGIVNGRMFDEKYGISYHTLTLKRGLRVGAHLFASKMEYHIEYLGEEEVWIVAESPIGHRRWMIEYPLEQRFQIQHELGGAPSWALTRETYFKAKPRLVKGTRPVPPELLATSYPIRIPDLRTMLIQIGDTLEARL</sequence>
<dbReference type="AlphaFoldDB" id="A0A2Z4Y8F8"/>
<name>A0A2Z4Y8F8_SUMC1</name>
<accession>A0A2Z4Y8F8</accession>
<gene>
    <name evidence="1" type="ORF">BRCON_2379</name>
</gene>